<feature type="chain" id="PRO_5020281916" description="Outer membrane protein with beta-barrel domain" evidence="2">
    <location>
        <begin position="23"/>
        <end position="269"/>
    </location>
</feature>
<dbReference type="STRING" id="1122159.SAMN02745246_00291"/>
<proteinExistence type="predicted"/>
<feature type="region of interest" description="Disordered" evidence="1">
    <location>
        <begin position="100"/>
        <end position="119"/>
    </location>
</feature>
<comment type="caution">
    <text evidence="3">The sequence shown here is derived from an EMBL/GenBank/DDBJ whole genome shotgun (WGS) entry which is preliminary data.</text>
</comment>
<evidence type="ECO:0008006" key="5">
    <source>
        <dbReference type="Google" id="ProtNLM"/>
    </source>
</evidence>
<gene>
    <name evidence="3" type="ORF">DSL99_233</name>
</gene>
<dbReference type="AlphaFoldDB" id="A0A4V1KSW3"/>
<dbReference type="Gene3D" id="2.40.160.20">
    <property type="match status" value="1"/>
</dbReference>
<accession>A0A4V1KSW3</accession>
<dbReference type="RefSeq" id="WP_073096076.1">
    <property type="nucleotide sequence ID" value="NZ_JBALUR010000007.1"/>
</dbReference>
<name>A0A4V1KSW3_9FLAO</name>
<evidence type="ECO:0000256" key="2">
    <source>
        <dbReference type="SAM" id="SignalP"/>
    </source>
</evidence>
<evidence type="ECO:0000313" key="4">
    <source>
        <dbReference type="Proteomes" id="UP000290608"/>
    </source>
</evidence>
<dbReference type="EMBL" id="QOVL01000001">
    <property type="protein sequence ID" value="RXG33138.1"/>
    <property type="molecule type" value="Genomic_DNA"/>
</dbReference>
<feature type="signal peptide" evidence="2">
    <location>
        <begin position="1"/>
        <end position="22"/>
    </location>
</feature>
<sequence>MNTKILVAVLTLCLTTPFTGKAQLTFSNEVGVIAGPLLFQSDFGLRYDTDTNLNNQAWGIGIVHYFNFSYRADCNCYTRDRYFNDHFKLRSEADLHYTPLTHEGKESEKDTPEGRDLRDHKGSSLVFELGMQLEYFPLSLRDFQAGAYKIAPYISLGAHFVSFKPNHSSVQDIPGATPQDIYFDPFLIGDGGDLGGISSNAGTTWALTGSIGIRYKLTILSDLNLEFRYHKYHSDWVDGLNPDPEFYSPNKYDDSIVWLNIGYIYYLNF</sequence>
<dbReference type="NCBIfam" id="NF047659">
    <property type="entry name" value="THC0290_0291_fam"/>
    <property type="match status" value="1"/>
</dbReference>
<protein>
    <recommendedName>
        <fullName evidence="5">Outer membrane protein with beta-barrel domain</fullName>
    </recommendedName>
</protein>
<dbReference type="Proteomes" id="UP000290608">
    <property type="component" value="Unassembled WGS sequence"/>
</dbReference>
<evidence type="ECO:0000313" key="3">
    <source>
        <dbReference type="EMBL" id="RXG33138.1"/>
    </source>
</evidence>
<evidence type="ECO:0000256" key="1">
    <source>
        <dbReference type="SAM" id="MobiDB-lite"/>
    </source>
</evidence>
<organism evidence="3 4">
    <name type="scientific">Leeuwenhoekiella marinoflava</name>
    <dbReference type="NCBI Taxonomy" id="988"/>
    <lineage>
        <taxon>Bacteria</taxon>
        <taxon>Pseudomonadati</taxon>
        <taxon>Bacteroidota</taxon>
        <taxon>Flavobacteriia</taxon>
        <taxon>Flavobacteriales</taxon>
        <taxon>Flavobacteriaceae</taxon>
        <taxon>Leeuwenhoekiella</taxon>
    </lineage>
</organism>
<feature type="compositionally biased region" description="Basic and acidic residues" evidence="1">
    <location>
        <begin position="102"/>
        <end position="119"/>
    </location>
</feature>
<reference evidence="3 4" key="1">
    <citation type="submission" date="2018-07" db="EMBL/GenBank/DDBJ databases">
        <title>Leeuwenhoekiella genomics.</title>
        <authorList>
            <person name="Tahon G."/>
            <person name="Willems A."/>
        </authorList>
    </citation>
    <scope>NUCLEOTIDE SEQUENCE [LARGE SCALE GENOMIC DNA]</scope>
    <source>
        <strain evidence="3 4">LMG 1345</strain>
    </source>
</reference>
<keyword evidence="2" id="KW-0732">Signal</keyword>